<keyword evidence="9" id="KW-0735">Signal-anchor</keyword>
<dbReference type="Gene3D" id="3.40.50.1820">
    <property type="entry name" value="alpha/beta hydrolase"/>
    <property type="match status" value="1"/>
</dbReference>
<evidence type="ECO:0000256" key="12">
    <source>
        <dbReference type="ARBA" id="ARBA00023180"/>
    </source>
</evidence>
<organism evidence="15 16">
    <name type="scientific">Sistotremastrum suecicum HHB10207 ss-3</name>
    <dbReference type="NCBI Taxonomy" id="1314776"/>
    <lineage>
        <taxon>Eukaryota</taxon>
        <taxon>Fungi</taxon>
        <taxon>Dikarya</taxon>
        <taxon>Basidiomycota</taxon>
        <taxon>Agaricomycotina</taxon>
        <taxon>Agaricomycetes</taxon>
        <taxon>Sistotremastrales</taxon>
        <taxon>Sistotremastraceae</taxon>
        <taxon>Sistotremastrum</taxon>
    </lineage>
</organism>
<reference evidence="15 16" key="1">
    <citation type="journal article" date="2016" name="Mol. Biol. Evol.">
        <title>Comparative Genomics of Early-Diverging Mushroom-Forming Fungi Provides Insights into the Origins of Lignocellulose Decay Capabilities.</title>
        <authorList>
            <person name="Nagy L.G."/>
            <person name="Riley R."/>
            <person name="Tritt A."/>
            <person name="Adam C."/>
            <person name="Daum C."/>
            <person name="Floudas D."/>
            <person name="Sun H."/>
            <person name="Yadav J.S."/>
            <person name="Pangilinan J."/>
            <person name="Larsson K.H."/>
            <person name="Matsuura K."/>
            <person name="Barry K."/>
            <person name="Labutti K."/>
            <person name="Kuo R."/>
            <person name="Ohm R.A."/>
            <person name="Bhattacharya S.S."/>
            <person name="Shirouzu T."/>
            <person name="Yoshinaga Y."/>
            <person name="Martin F.M."/>
            <person name="Grigoriev I.V."/>
            <person name="Hibbett D.S."/>
        </authorList>
    </citation>
    <scope>NUCLEOTIDE SEQUENCE [LARGE SCALE GENOMIC DNA]</scope>
    <source>
        <strain evidence="15 16">HHB10207 ss-3</strain>
    </source>
</reference>
<comment type="similarity">
    <text evidence="2">Belongs to the peptidase S9B family.</text>
</comment>
<dbReference type="Proteomes" id="UP000076798">
    <property type="component" value="Unassembled WGS sequence"/>
</dbReference>
<dbReference type="PANTHER" id="PTHR11731:SF200">
    <property type="entry name" value="DIPEPTIDYL PEPTIDASE 10, ISOFORM B"/>
    <property type="match status" value="1"/>
</dbReference>
<evidence type="ECO:0000256" key="8">
    <source>
        <dbReference type="ARBA" id="ARBA00022825"/>
    </source>
</evidence>
<dbReference type="GO" id="GO:0005774">
    <property type="term" value="C:vacuolar membrane"/>
    <property type="evidence" value="ECO:0007669"/>
    <property type="project" value="UniProtKB-SubCell"/>
</dbReference>
<evidence type="ECO:0000256" key="5">
    <source>
        <dbReference type="ARBA" id="ARBA00022670"/>
    </source>
</evidence>
<dbReference type="GO" id="GO:0005886">
    <property type="term" value="C:plasma membrane"/>
    <property type="evidence" value="ECO:0007669"/>
    <property type="project" value="TreeGrafter"/>
</dbReference>
<dbReference type="STRING" id="1314776.A0A166GHK5"/>
<keyword evidence="11" id="KW-0472">Membrane</keyword>
<name>A0A166GHK5_9AGAM</name>
<evidence type="ECO:0000256" key="7">
    <source>
        <dbReference type="ARBA" id="ARBA00022801"/>
    </source>
</evidence>
<keyword evidence="7" id="KW-0378">Hydrolase</keyword>
<dbReference type="EMBL" id="KV428019">
    <property type="protein sequence ID" value="KZT41686.1"/>
    <property type="molecule type" value="Genomic_DNA"/>
</dbReference>
<dbReference type="InterPro" id="IPR029058">
    <property type="entry name" value="AB_hydrolase_fold"/>
</dbReference>
<dbReference type="PANTHER" id="PTHR11731">
    <property type="entry name" value="PROTEASE FAMILY S9B,C DIPEPTIDYL-PEPTIDASE IV-RELATED"/>
    <property type="match status" value="1"/>
</dbReference>
<evidence type="ECO:0000256" key="4">
    <source>
        <dbReference type="ARBA" id="ARBA00022554"/>
    </source>
</evidence>
<feature type="domain" description="Peptidase S9 prolyl oligopeptidase catalytic" evidence="13">
    <location>
        <begin position="626"/>
        <end position="826"/>
    </location>
</feature>
<accession>A0A166GHK5</accession>
<keyword evidence="4" id="KW-0926">Vacuole</keyword>
<evidence type="ECO:0000259" key="14">
    <source>
        <dbReference type="Pfam" id="PF00930"/>
    </source>
</evidence>
<dbReference type="OrthoDB" id="16520at2759"/>
<dbReference type="FunFam" id="3.40.50.1820:FF:000003">
    <property type="entry name" value="Dipeptidyl peptidase 4"/>
    <property type="match status" value="1"/>
</dbReference>
<evidence type="ECO:0000313" key="15">
    <source>
        <dbReference type="EMBL" id="KZT41686.1"/>
    </source>
</evidence>
<evidence type="ECO:0000256" key="10">
    <source>
        <dbReference type="ARBA" id="ARBA00022989"/>
    </source>
</evidence>
<dbReference type="SUPFAM" id="SSF53474">
    <property type="entry name" value="alpha/beta-Hydrolases"/>
    <property type="match status" value="1"/>
</dbReference>
<dbReference type="GO" id="GO:0008239">
    <property type="term" value="F:dipeptidyl-peptidase activity"/>
    <property type="evidence" value="ECO:0007669"/>
    <property type="project" value="TreeGrafter"/>
</dbReference>
<dbReference type="Pfam" id="PF00326">
    <property type="entry name" value="Peptidase_S9"/>
    <property type="match status" value="1"/>
</dbReference>
<evidence type="ECO:0000256" key="3">
    <source>
        <dbReference type="ARBA" id="ARBA00022438"/>
    </source>
</evidence>
<dbReference type="GO" id="GO:0004177">
    <property type="term" value="F:aminopeptidase activity"/>
    <property type="evidence" value="ECO:0007669"/>
    <property type="project" value="UniProtKB-KW"/>
</dbReference>
<keyword evidence="16" id="KW-1185">Reference proteome</keyword>
<keyword evidence="10" id="KW-1133">Transmembrane helix</keyword>
<keyword evidence="12" id="KW-0325">Glycoprotein</keyword>
<dbReference type="AlphaFoldDB" id="A0A166GHK5"/>
<keyword evidence="8" id="KW-0720">Serine protease</keyword>
<proteinExistence type="inferred from homology"/>
<gene>
    <name evidence="15" type="ORF">SISSUDRAFT_1042471</name>
</gene>
<evidence type="ECO:0000256" key="11">
    <source>
        <dbReference type="ARBA" id="ARBA00023136"/>
    </source>
</evidence>
<evidence type="ECO:0000313" key="16">
    <source>
        <dbReference type="Proteomes" id="UP000076798"/>
    </source>
</evidence>
<keyword evidence="6" id="KW-0812">Transmembrane</keyword>
<dbReference type="InterPro" id="IPR001375">
    <property type="entry name" value="Peptidase_S9_cat"/>
</dbReference>
<evidence type="ECO:0000256" key="2">
    <source>
        <dbReference type="ARBA" id="ARBA00006150"/>
    </source>
</evidence>
<dbReference type="InterPro" id="IPR002469">
    <property type="entry name" value="Peptidase_S9B_N"/>
</dbReference>
<sequence>MDHIFNGTFSVERKSLRWIPEAGDGVFSIEEEGEIRLVDLAKNETRTLVRVSDIKDERGDQLYFNTWKPSPDMRYLLLKSDHLKQWRHSSFGNYHLHDLHTSSTTPLLPPSNPPTIAYATFSPSSPPSILFVSSNDIYIVPSTSLPPPPLSSSGSSGSSSTRKSLEAIKVTTDGSKTTFNGVPDWVYEEEVFSSDYTSWFSPDSKLVAYLRFDERDVREFEFPVYNPSWDNNKIYPYPEKVVMRYPKPGYSNPTVSIHILNLTTTSTSTHEITSTELNWSPRRPILNSIITEVVWLDSTHLMLRETDRGSTSGSVVLFNLSEGGGLDGGKTKVKVKEGVVVRTLGRDGEEGDSGWIDARQSIHPLPNGRYLDIVPTPEGYDHIALFDAYNASTARWLTFGTWEVASSGISSVYLSKSSQRSSDSLVDDLASIASALTSASASEDEEDKVYFVAGNPSSIERHLYSVPIPHSFATDEVQPPTRLTGLSTGLGLGLGSGLGLDNFGIGGEGRGGGEGPSVYSARFSPGGGYYVLGYEGPGVPWSRVVSVKDETFNYVLTDNAALVNTTAQFQQPTYVRSTIMNEGYELNTVEIRPPGMDDSGRTKYPVLFHVYGGPNSQLTTTTFQRDWHHYLSCTLKYIIVTVDGRGTGMKGRGFRNVVRGDLGRREVEDQVAGAREWGGRKYVDRERVGIWGWSYGGYMTLKVAEANAGLHSLFMSVAPVTSWRLYDSIYTERYMDLPGPNFAGYDSSAVTNVSSFDSVNLAIAHGSGDDNVHFANTAHLIDMFTKAHIRKYRFRMFTDSDHSISTRGAYRELHEWLTAFLVEKWGKGGSKRQW</sequence>
<keyword evidence="3" id="KW-0031">Aminopeptidase</keyword>
<dbReference type="GO" id="GO:0008236">
    <property type="term" value="F:serine-type peptidase activity"/>
    <property type="evidence" value="ECO:0007669"/>
    <property type="project" value="UniProtKB-KW"/>
</dbReference>
<evidence type="ECO:0008006" key="17">
    <source>
        <dbReference type="Google" id="ProtNLM"/>
    </source>
</evidence>
<comment type="subcellular location">
    <subcellularLocation>
        <location evidence="1">Vacuole membrane</location>
        <topology evidence="1">Single-pass type II membrane protein</topology>
    </subcellularLocation>
</comment>
<dbReference type="GO" id="GO:0006508">
    <property type="term" value="P:proteolysis"/>
    <property type="evidence" value="ECO:0007669"/>
    <property type="project" value="UniProtKB-KW"/>
</dbReference>
<evidence type="ECO:0000259" key="13">
    <source>
        <dbReference type="Pfam" id="PF00326"/>
    </source>
</evidence>
<evidence type="ECO:0000256" key="6">
    <source>
        <dbReference type="ARBA" id="ARBA00022692"/>
    </source>
</evidence>
<dbReference type="SUPFAM" id="SSF82171">
    <property type="entry name" value="DPP6 N-terminal domain-like"/>
    <property type="match status" value="1"/>
</dbReference>
<evidence type="ECO:0000256" key="9">
    <source>
        <dbReference type="ARBA" id="ARBA00022968"/>
    </source>
</evidence>
<dbReference type="InterPro" id="IPR050278">
    <property type="entry name" value="Serine_Prot_S9B/DPPIV"/>
</dbReference>
<feature type="domain" description="Dipeptidylpeptidase IV N-terminal" evidence="14">
    <location>
        <begin position="70"/>
        <end position="478"/>
    </location>
</feature>
<dbReference type="Pfam" id="PF00930">
    <property type="entry name" value="DPPIV_N"/>
    <property type="match status" value="1"/>
</dbReference>
<keyword evidence="5" id="KW-0645">Protease</keyword>
<protein>
    <recommendedName>
        <fullName evidence="17">Dipeptidyl aminopeptidase</fullName>
    </recommendedName>
</protein>
<evidence type="ECO:0000256" key="1">
    <source>
        <dbReference type="ARBA" id="ARBA00004576"/>
    </source>
</evidence>
<dbReference type="Gene3D" id="2.140.10.30">
    <property type="entry name" value="Dipeptidylpeptidase IV, N-terminal domain"/>
    <property type="match status" value="1"/>
</dbReference>